<feature type="region of interest" description="Disordered" evidence="1">
    <location>
        <begin position="421"/>
        <end position="462"/>
    </location>
</feature>
<feature type="compositionally biased region" description="Polar residues" evidence="1">
    <location>
        <begin position="192"/>
        <end position="211"/>
    </location>
</feature>
<feature type="compositionally biased region" description="Basic and acidic residues" evidence="1">
    <location>
        <begin position="362"/>
        <end position="371"/>
    </location>
</feature>
<evidence type="ECO:0000256" key="1">
    <source>
        <dbReference type="SAM" id="MobiDB-lite"/>
    </source>
</evidence>
<dbReference type="EMBL" id="HBNS01003720">
    <property type="protein sequence ID" value="CAE4584051.1"/>
    <property type="molecule type" value="Transcribed_RNA"/>
</dbReference>
<evidence type="ECO:0000313" key="2">
    <source>
        <dbReference type="EMBL" id="CAE4584051.1"/>
    </source>
</evidence>
<dbReference type="AlphaFoldDB" id="A0A7S4QHR7"/>
<sequence length="819" mass="90851">MAVLSTAKLAIGTEGEMYDEKKDVVKLDPIVQQTQNEHAPKMDNTPNISHESSSSIFWSPPKETTAASPMAPNSVDAIAAVAVKAAGTSVAANQNVHNEKERCFIVGQKTASVSDPMDAATTNAAITTTTSSNTGAPNHIPSMLQGGEDKKQLEQQKPGNTSLTAAFLKGNEAKKDSTVQKQDVNMALSNANDTNKVGTTTASTNTSKDGTSSLSLEHSKEEIISKKSNSEKDGGIYIEQQMQKEDQARTKDVLSDSLQTMTTKTKGGEKNSIKQTKEQNVSQTFAAEQKQLQEKEENANQIKQSNITSMTNKVENKSAITRCRSTKCDREATRHCAAAAIELFAMEVVLPSLLASGVQEEGCGKEKERKTSPSHNNCEEDSSNKGRQHRAFVATLLALREVMTLNADSIFFHRDGDYNNCHSKKRRRKNNDADDENEGVRNNTNDNNGAIPGNRRRQKQYQKEEDIFVSQNAATGVVLNALNRLQSNLHQDILNEFLRAIKLYDTAHDEFASCLERADGRCNIMLPNGFALGREENVAWRVSFNRARDSHPLIRGKRRREVISRLHRRRAIVSNGNRSAQEHYSSGYRQFHLQEEEDEVPPSDTFNVPQCSTEPPTSNACAVYVVERLPFAQMRAKEVERDNGRRVREEERLFQKERKRIKLSRSKRRPEARQRQEEQAVTPSSSSVLVGTNIPIVKHHQYQQQQRQHYNEWGNRHRNFSSLANDISMSAAEAGAASLAVVDGSLPYNCGHGGGVMRQGFHHGSVVNGGMRLGFSTPAVTFSPHQQQHQFKQEVGGGRGVDGNLFFQRDESALSDFSV</sequence>
<feature type="compositionally biased region" description="Basic and acidic residues" evidence="1">
    <location>
        <begin position="669"/>
        <end position="678"/>
    </location>
</feature>
<feature type="compositionally biased region" description="Basic and acidic residues" evidence="1">
    <location>
        <begin position="266"/>
        <end position="277"/>
    </location>
</feature>
<organism evidence="2">
    <name type="scientific">Ditylum brightwellii</name>
    <dbReference type="NCBI Taxonomy" id="49249"/>
    <lineage>
        <taxon>Eukaryota</taxon>
        <taxon>Sar</taxon>
        <taxon>Stramenopiles</taxon>
        <taxon>Ochrophyta</taxon>
        <taxon>Bacillariophyta</taxon>
        <taxon>Mediophyceae</taxon>
        <taxon>Lithodesmiophycidae</taxon>
        <taxon>Lithodesmiales</taxon>
        <taxon>Lithodesmiaceae</taxon>
        <taxon>Ditylum</taxon>
    </lineage>
</organism>
<feature type="region of interest" description="Disordered" evidence="1">
    <location>
        <begin position="128"/>
        <end position="157"/>
    </location>
</feature>
<name>A0A7S4QHR7_9STRA</name>
<proteinExistence type="predicted"/>
<protein>
    <submittedName>
        <fullName evidence="2">Uncharacterized protein</fullName>
    </submittedName>
</protein>
<gene>
    <name evidence="2" type="ORF">DBRI00130_LOCUS3016</name>
</gene>
<reference evidence="2" key="1">
    <citation type="submission" date="2021-01" db="EMBL/GenBank/DDBJ databases">
        <authorList>
            <person name="Corre E."/>
            <person name="Pelletier E."/>
            <person name="Niang G."/>
            <person name="Scheremetjew M."/>
            <person name="Finn R."/>
            <person name="Kale V."/>
            <person name="Holt S."/>
            <person name="Cochrane G."/>
            <person name="Meng A."/>
            <person name="Brown T."/>
            <person name="Cohen L."/>
        </authorList>
    </citation>
    <scope>NUCLEOTIDE SEQUENCE</scope>
    <source>
        <strain evidence="2">GSO104</strain>
    </source>
</reference>
<feature type="region of interest" description="Disordered" evidence="1">
    <location>
        <begin position="660"/>
        <end position="687"/>
    </location>
</feature>
<feature type="region of interest" description="Disordered" evidence="1">
    <location>
        <begin position="359"/>
        <end position="386"/>
    </location>
</feature>
<accession>A0A7S4QHR7</accession>
<feature type="region of interest" description="Disordered" evidence="1">
    <location>
        <begin position="260"/>
        <end position="280"/>
    </location>
</feature>
<feature type="region of interest" description="Disordered" evidence="1">
    <location>
        <begin position="192"/>
        <end position="218"/>
    </location>
</feature>
<feature type="compositionally biased region" description="Low complexity" evidence="1">
    <location>
        <begin position="49"/>
        <end position="59"/>
    </location>
</feature>
<feature type="region of interest" description="Disordered" evidence="1">
    <location>
        <begin position="36"/>
        <end position="69"/>
    </location>
</feature>